<keyword evidence="1" id="KW-1133">Transmembrane helix</keyword>
<gene>
    <name evidence="2" type="ORF">FM114_04165</name>
</gene>
<feature type="transmembrane region" description="Helical" evidence="1">
    <location>
        <begin position="317"/>
        <end position="336"/>
    </location>
</feature>
<feature type="transmembrane region" description="Helical" evidence="1">
    <location>
        <begin position="189"/>
        <end position="208"/>
    </location>
</feature>
<accession>A0A1R4IX12</accession>
<dbReference type="Proteomes" id="UP000188342">
    <property type="component" value="Unassembled WGS sequence"/>
</dbReference>
<evidence type="ECO:0000256" key="1">
    <source>
        <dbReference type="SAM" id="Phobius"/>
    </source>
</evidence>
<dbReference type="OrthoDB" id="4966953at2"/>
<keyword evidence="3" id="KW-1185">Reference proteome</keyword>
<dbReference type="EMBL" id="FUKQ01000013">
    <property type="protein sequence ID" value="SJN24229.1"/>
    <property type="molecule type" value="Genomic_DNA"/>
</dbReference>
<keyword evidence="1" id="KW-0472">Membrane</keyword>
<dbReference type="STRING" id="1255658.FM114_04165"/>
<dbReference type="RefSeq" id="WP_094763931.1">
    <property type="nucleotide sequence ID" value="NZ_FUKQ01000013.1"/>
</dbReference>
<evidence type="ECO:0000313" key="2">
    <source>
        <dbReference type="EMBL" id="SJN24229.1"/>
    </source>
</evidence>
<feature type="transmembrane region" description="Helical" evidence="1">
    <location>
        <begin position="126"/>
        <end position="145"/>
    </location>
</feature>
<name>A0A1R4IX12_9ACTN</name>
<sequence length="346" mass="37514">MTRTSDLVEDFGLARGQQADASWGARLAWQLTTARLEAGEVDRVLETALVQVRDSQEAPEDLFGGADSWAAEQVTRLSEQGATFVDERTDPNTFAVVSLGMAGIIALLFAVMLWFKYDDGAPFDGWLAATPVLIGAGPVLLAVVWERVVRKHPAWLAIIAAGAAAAPCVGLATYCFYRGQEAPHRSPAWWVAEGLLLFGLAALAARVIPEASPRCVRASGGRAVTDAEWIAAAEAALRERSDLSDAQVGEVLDEARAHAAQAGTLLAQEFGNPVGYARQLPGDQAVRHFRKALLNSFLVLCWVAITWGDWTSSLWGSAWRAAALALFVWQSARNWVGWYRVRAARR</sequence>
<protein>
    <submittedName>
        <fullName evidence="2">Uncharacterized protein</fullName>
    </submittedName>
</protein>
<feature type="transmembrane region" description="Helical" evidence="1">
    <location>
        <begin position="292"/>
        <end position="311"/>
    </location>
</feature>
<proteinExistence type="predicted"/>
<feature type="transmembrane region" description="Helical" evidence="1">
    <location>
        <begin position="154"/>
        <end position="177"/>
    </location>
</feature>
<reference evidence="2 3" key="1">
    <citation type="submission" date="2017-02" db="EMBL/GenBank/DDBJ databases">
        <authorList>
            <person name="Peterson S.W."/>
        </authorList>
    </citation>
    <scope>NUCLEOTIDE SEQUENCE [LARGE SCALE GENOMIC DNA]</scope>
    <source>
        <strain evidence="2 3">LSP_Lj1</strain>
    </source>
</reference>
<dbReference type="AlphaFoldDB" id="A0A1R4IX12"/>
<organism evidence="2 3">
    <name type="scientific">Luteococcus japonicus LSP_Lj1</name>
    <dbReference type="NCBI Taxonomy" id="1255658"/>
    <lineage>
        <taxon>Bacteria</taxon>
        <taxon>Bacillati</taxon>
        <taxon>Actinomycetota</taxon>
        <taxon>Actinomycetes</taxon>
        <taxon>Propionibacteriales</taxon>
        <taxon>Propionibacteriaceae</taxon>
        <taxon>Luteococcus</taxon>
    </lineage>
</organism>
<keyword evidence="1" id="KW-0812">Transmembrane</keyword>
<evidence type="ECO:0000313" key="3">
    <source>
        <dbReference type="Proteomes" id="UP000188342"/>
    </source>
</evidence>
<feature type="transmembrane region" description="Helical" evidence="1">
    <location>
        <begin position="94"/>
        <end position="114"/>
    </location>
</feature>